<evidence type="ECO:0000313" key="9">
    <source>
        <dbReference type="Proteomes" id="UP000216063"/>
    </source>
</evidence>
<dbReference type="PROSITE" id="PS51900">
    <property type="entry name" value="CB"/>
    <property type="match status" value="1"/>
</dbReference>
<dbReference type="PANTHER" id="PTHR30349">
    <property type="entry name" value="PHAGE INTEGRASE-RELATED"/>
    <property type="match status" value="1"/>
</dbReference>
<dbReference type="SUPFAM" id="SSF56349">
    <property type="entry name" value="DNA breaking-rejoining enzymes"/>
    <property type="match status" value="1"/>
</dbReference>
<evidence type="ECO:0000313" key="8">
    <source>
        <dbReference type="EMBL" id="OYN77574.1"/>
    </source>
</evidence>
<dbReference type="InterPro" id="IPR002104">
    <property type="entry name" value="Integrase_catalytic"/>
</dbReference>
<accession>A0A255DE40</accession>
<dbReference type="GO" id="GO:0003677">
    <property type="term" value="F:DNA binding"/>
    <property type="evidence" value="ECO:0007669"/>
    <property type="project" value="UniProtKB-UniRule"/>
</dbReference>
<evidence type="ECO:0000259" key="6">
    <source>
        <dbReference type="PROSITE" id="PS51898"/>
    </source>
</evidence>
<evidence type="ECO:0000256" key="4">
    <source>
        <dbReference type="ARBA" id="ARBA00023172"/>
    </source>
</evidence>
<comment type="caution">
    <text evidence="8">The sequence shown here is derived from an EMBL/GenBank/DDBJ whole genome shotgun (WGS) entry which is preliminary data.</text>
</comment>
<dbReference type="EMBL" id="NOZR01000016">
    <property type="protein sequence ID" value="OYN77574.1"/>
    <property type="molecule type" value="Genomic_DNA"/>
</dbReference>
<keyword evidence="3 5" id="KW-0238">DNA-binding</keyword>
<protein>
    <submittedName>
        <fullName evidence="8">Site-specific integrase</fullName>
    </submittedName>
</protein>
<dbReference type="InterPro" id="IPR010998">
    <property type="entry name" value="Integrase_recombinase_N"/>
</dbReference>
<dbReference type="GO" id="GO:0006310">
    <property type="term" value="P:DNA recombination"/>
    <property type="evidence" value="ECO:0007669"/>
    <property type="project" value="UniProtKB-KW"/>
</dbReference>
<comment type="similarity">
    <text evidence="1">Belongs to the 'phage' integrase family.</text>
</comment>
<name>A0A255DE40_9MYCO</name>
<dbReference type="CDD" id="cd01189">
    <property type="entry name" value="INT_ICEBs1_C_like"/>
    <property type="match status" value="1"/>
</dbReference>
<dbReference type="Pfam" id="PF26003">
    <property type="entry name" value="Integrase_N_phage"/>
    <property type="match status" value="1"/>
</dbReference>
<dbReference type="Pfam" id="PF00589">
    <property type="entry name" value="Phage_integrase"/>
    <property type="match status" value="1"/>
</dbReference>
<dbReference type="InterPro" id="IPR044068">
    <property type="entry name" value="CB"/>
</dbReference>
<dbReference type="PANTHER" id="PTHR30349:SF64">
    <property type="entry name" value="PROPHAGE INTEGRASE INTD-RELATED"/>
    <property type="match status" value="1"/>
</dbReference>
<dbReference type="Gene3D" id="1.10.150.130">
    <property type="match status" value="1"/>
</dbReference>
<proteinExistence type="inferred from homology"/>
<dbReference type="InterPro" id="IPR004107">
    <property type="entry name" value="Integrase_SAM-like_N"/>
</dbReference>
<keyword evidence="9" id="KW-1185">Reference proteome</keyword>
<dbReference type="Proteomes" id="UP000216063">
    <property type="component" value="Unassembled WGS sequence"/>
</dbReference>
<dbReference type="InterPro" id="IPR013762">
    <property type="entry name" value="Integrase-like_cat_sf"/>
</dbReference>
<dbReference type="Gene3D" id="1.10.443.10">
    <property type="entry name" value="Intergrase catalytic core"/>
    <property type="match status" value="1"/>
</dbReference>
<evidence type="ECO:0000256" key="2">
    <source>
        <dbReference type="ARBA" id="ARBA00022908"/>
    </source>
</evidence>
<feature type="domain" description="Tyr recombinase" evidence="6">
    <location>
        <begin position="178"/>
        <end position="367"/>
    </location>
</feature>
<dbReference type="AlphaFoldDB" id="A0A255DE40"/>
<evidence type="ECO:0000256" key="3">
    <source>
        <dbReference type="ARBA" id="ARBA00023125"/>
    </source>
</evidence>
<dbReference type="Pfam" id="PF14659">
    <property type="entry name" value="Phage_int_SAM_3"/>
    <property type="match status" value="1"/>
</dbReference>
<dbReference type="InterPro" id="IPR050090">
    <property type="entry name" value="Tyrosine_recombinase_XerCD"/>
</dbReference>
<evidence type="ECO:0000256" key="1">
    <source>
        <dbReference type="ARBA" id="ARBA00008857"/>
    </source>
</evidence>
<organism evidence="8 9">
    <name type="scientific">Mycolicibacterium sphagni</name>
    <dbReference type="NCBI Taxonomy" id="1786"/>
    <lineage>
        <taxon>Bacteria</taxon>
        <taxon>Bacillati</taxon>
        <taxon>Actinomycetota</taxon>
        <taxon>Actinomycetes</taxon>
        <taxon>Mycobacteriales</taxon>
        <taxon>Mycobacteriaceae</taxon>
        <taxon>Mycolicibacterium</taxon>
    </lineage>
</organism>
<dbReference type="RefSeq" id="WP_094482338.1">
    <property type="nucleotide sequence ID" value="NZ_NOZR01000016.1"/>
</dbReference>
<dbReference type="InterPro" id="IPR058717">
    <property type="entry name" value="Phage_L5_Integrase_N"/>
</dbReference>
<sequence>MAKKSQRRAWGTLRPLPSGNIRASYTADDGCVYPATRTFSTKMDAEAWLADERKLLDRGEWTPPADRAKGKVLAGVTLGEFAEGWLAQRDLTPKTRALYRDLLKSRILPTLGVQPVRVLTPAHVRVWWVELGKKTPTPTRNTHAYQLLKAIYNTAVEDKLVTENPCQIKAAGKPPKPRDVKPLTPAELNKVAESAPQHYRVAVPVAAWCGLRFGELVELRRKDVHDDGKRVTLKIRRAATRVENKVVVGPPKTDAGVRDVTVPPHVATQLREHMTNHTGKGPEAFVFTTTRGQRLSTTAFTKAVKAGFAAVGKGDMRIHDLRHVGATLAAQAGATTKELMSRIGHTTPAMAMRYQIAAQERDAAIADKLSELAGAG</sequence>
<dbReference type="OrthoDB" id="1822491at2"/>
<feature type="domain" description="Core-binding (CB)" evidence="7">
    <location>
        <begin position="76"/>
        <end position="156"/>
    </location>
</feature>
<reference evidence="8 9" key="1">
    <citation type="submission" date="2017-07" db="EMBL/GenBank/DDBJ databases">
        <title>The new phylogeny of genus Mycobacterium.</title>
        <authorList>
            <person name="Tortoli E."/>
            <person name="Trovato A."/>
            <person name="Cirillo D.M."/>
        </authorList>
    </citation>
    <scope>NUCLEOTIDE SEQUENCE [LARGE SCALE GENOMIC DNA]</scope>
    <source>
        <strain evidence="8 9">ATCC 33027</strain>
    </source>
</reference>
<dbReference type="PROSITE" id="PS51898">
    <property type="entry name" value="TYR_RECOMBINASE"/>
    <property type="match status" value="1"/>
</dbReference>
<dbReference type="InterPro" id="IPR011010">
    <property type="entry name" value="DNA_brk_join_enz"/>
</dbReference>
<gene>
    <name evidence="8" type="ORF">CG716_18385</name>
</gene>
<dbReference type="GO" id="GO:0015074">
    <property type="term" value="P:DNA integration"/>
    <property type="evidence" value="ECO:0007669"/>
    <property type="project" value="UniProtKB-KW"/>
</dbReference>
<keyword evidence="2" id="KW-0229">DNA integration</keyword>
<evidence type="ECO:0000259" key="7">
    <source>
        <dbReference type="PROSITE" id="PS51900"/>
    </source>
</evidence>
<keyword evidence="4" id="KW-0233">DNA recombination</keyword>
<evidence type="ECO:0000256" key="5">
    <source>
        <dbReference type="PROSITE-ProRule" id="PRU01248"/>
    </source>
</evidence>